<name>D3B5Q0_HETP5</name>
<evidence type="ECO:0000256" key="3">
    <source>
        <dbReference type="ARBA" id="ARBA00022630"/>
    </source>
</evidence>
<keyword evidence="6" id="KW-0732">Signal</keyword>
<evidence type="ECO:0000256" key="4">
    <source>
        <dbReference type="ARBA" id="ARBA00022827"/>
    </source>
</evidence>
<evidence type="ECO:0000256" key="2">
    <source>
        <dbReference type="ARBA" id="ARBA00005466"/>
    </source>
</evidence>
<proteinExistence type="inferred from homology"/>
<keyword evidence="5" id="KW-0560">Oxidoreductase</keyword>
<dbReference type="PANTHER" id="PTHR42973">
    <property type="entry name" value="BINDING OXIDOREDUCTASE, PUTATIVE (AFU_ORTHOLOGUE AFUA_1G17690)-RELATED"/>
    <property type="match status" value="1"/>
</dbReference>
<dbReference type="RefSeq" id="XP_020435315.1">
    <property type="nucleotide sequence ID" value="XM_020574901.1"/>
</dbReference>
<dbReference type="InParanoid" id="D3B5Q0"/>
<dbReference type="InterPro" id="IPR006094">
    <property type="entry name" value="Oxid_FAD_bind_N"/>
</dbReference>
<dbReference type="InterPro" id="IPR006093">
    <property type="entry name" value="Oxy_OxRdtase_FAD_BS"/>
</dbReference>
<evidence type="ECO:0000256" key="5">
    <source>
        <dbReference type="ARBA" id="ARBA00023002"/>
    </source>
</evidence>
<dbReference type="InterPro" id="IPR050416">
    <property type="entry name" value="FAD-linked_Oxidoreductase"/>
</dbReference>
<feature type="signal peptide" evidence="6">
    <location>
        <begin position="1"/>
        <end position="18"/>
    </location>
</feature>
<dbReference type="PROSITE" id="PS51387">
    <property type="entry name" value="FAD_PCMH"/>
    <property type="match status" value="1"/>
</dbReference>
<keyword evidence="4" id="KW-0274">FAD</keyword>
<dbReference type="Pfam" id="PF01565">
    <property type="entry name" value="FAD_binding_4"/>
    <property type="match status" value="1"/>
</dbReference>
<accession>D3B5Q0</accession>
<dbReference type="Pfam" id="PF08031">
    <property type="entry name" value="BBE"/>
    <property type="match status" value="1"/>
</dbReference>
<evidence type="ECO:0000313" key="9">
    <source>
        <dbReference type="Proteomes" id="UP000001396"/>
    </source>
</evidence>
<dbReference type="InterPro" id="IPR016169">
    <property type="entry name" value="FAD-bd_PCMH_sub2"/>
</dbReference>
<evidence type="ECO:0000313" key="8">
    <source>
        <dbReference type="EMBL" id="EFA83198.1"/>
    </source>
</evidence>
<feature type="domain" description="FAD-binding PCMH-type" evidence="7">
    <location>
        <begin position="51"/>
        <end position="223"/>
    </location>
</feature>
<dbReference type="OMA" id="QPDEIWS"/>
<dbReference type="Gene3D" id="3.40.462.20">
    <property type="match status" value="1"/>
</dbReference>
<dbReference type="STRING" id="670386.D3B5Q0"/>
<evidence type="ECO:0000259" key="7">
    <source>
        <dbReference type="PROSITE" id="PS51387"/>
    </source>
</evidence>
<organism evidence="8 9">
    <name type="scientific">Heterostelium pallidum (strain ATCC 26659 / Pp 5 / PN500)</name>
    <name type="common">Cellular slime mold</name>
    <name type="synonym">Polysphondylium pallidum</name>
    <dbReference type="NCBI Taxonomy" id="670386"/>
    <lineage>
        <taxon>Eukaryota</taxon>
        <taxon>Amoebozoa</taxon>
        <taxon>Evosea</taxon>
        <taxon>Eumycetozoa</taxon>
        <taxon>Dictyostelia</taxon>
        <taxon>Acytosteliales</taxon>
        <taxon>Acytosteliaceae</taxon>
        <taxon>Heterostelium</taxon>
    </lineage>
</organism>
<keyword evidence="9" id="KW-1185">Reference proteome</keyword>
<comment type="cofactor">
    <cofactor evidence="1">
        <name>FAD</name>
        <dbReference type="ChEBI" id="CHEBI:57692"/>
    </cofactor>
</comment>
<dbReference type="AlphaFoldDB" id="D3B5Q0"/>
<reference evidence="8 9" key="1">
    <citation type="journal article" date="2011" name="Genome Res.">
        <title>Phylogeny-wide analysis of social amoeba genomes highlights ancient origins for complex intercellular communication.</title>
        <authorList>
            <person name="Heidel A.J."/>
            <person name="Lawal H.M."/>
            <person name="Felder M."/>
            <person name="Schilde C."/>
            <person name="Helps N.R."/>
            <person name="Tunggal B."/>
            <person name="Rivero F."/>
            <person name="John U."/>
            <person name="Schleicher M."/>
            <person name="Eichinger L."/>
            <person name="Platzer M."/>
            <person name="Noegel A.A."/>
            <person name="Schaap P."/>
            <person name="Gloeckner G."/>
        </authorList>
    </citation>
    <scope>NUCLEOTIDE SEQUENCE [LARGE SCALE GENOMIC DNA]</scope>
    <source>
        <strain evidence="9">ATCC 26659 / Pp 5 / PN500</strain>
    </source>
</reference>
<dbReference type="GO" id="GO:0016491">
    <property type="term" value="F:oxidoreductase activity"/>
    <property type="evidence" value="ECO:0007669"/>
    <property type="project" value="UniProtKB-KW"/>
</dbReference>
<dbReference type="GeneID" id="31359475"/>
<dbReference type="EMBL" id="ADBJ01000017">
    <property type="protein sequence ID" value="EFA83198.1"/>
    <property type="molecule type" value="Genomic_DNA"/>
</dbReference>
<dbReference type="Gene3D" id="3.30.43.10">
    <property type="entry name" value="Uridine Diphospho-n-acetylenolpyruvylglucosamine Reductase, domain 2"/>
    <property type="match status" value="1"/>
</dbReference>
<keyword evidence="3" id="KW-0285">Flavoprotein</keyword>
<dbReference type="PANTHER" id="PTHR42973:SF39">
    <property type="entry name" value="FAD-BINDING PCMH-TYPE DOMAIN-CONTAINING PROTEIN"/>
    <property type="match status" value="1"/>
</dbReference>
<gene>
    <name evidence="8" type="ORF">PPL_03988</name>
</gene>
<dbReference type="GO" id="GO:0071949">
    <property type="term" value="F:FAD binding"/>
    <property type="evidence" value="ECO:0007669"/>
    <property type="project" value="InterPro"/>
</dbReference>
<sequence>MKSTIILFIVGMLVVCNALTLTQLKAQLSGKVIGQRDPGYNDVRTGYNSRYSRLPTLIVQPYNTADVVLALEYAQSNGLQVSVKSGGHSASLLSVLDDRVVIDFSQMKGKTFDNASMTITAQPGNRWVDFYNYSINTYGVATPGGNCPSVGIGGLSLGGGANELASVYGAAVDNILEIEIVLANRSVVTASATTNPDLFWALRGAGHQSYGVVTQLKYRVYNIRPTYYSAWITYKWADFEKVLYFVGQYSKTMPNDVNLYFTGWRSGNATTPSVALSCFSNGLPENGESLCGVFRNISGAVPLSFDFTVQSYYTTVSTGSDPKARRSYTKNTFLRDLTPLTIRTIRRSLEASPISPFNYNTARLNLYWTGGAVLDKPRNYTAFVHRTYPWNAVWLSSWASGDKSDAYHDWILGTYGAMRLFSVREAYQNYQDDELRDWEQLYYAENYPQLRVIKSKYDPMNYFSYLQSVRPVGAEYEWDFY</sequence>
<dbReference type="InterPro" id="IPR036318">
    <property type="entry name" value="FAD-bd_PCMH-like_sf"/>
</dbReference>
<dbReference type="Proteomes" id="UP000001396">
    <property type="component" value="Unassembled WGS sequence"/>
</dbReference>
<comment type="caution">
    <text evidence="8">The sequence shown here is derived from an EMBL/GenBank/DDBJ whole genome shotgun (WGS) entry which is preliminary data.</text>
</comment>
<comment type="similarity">
    <text evidence="2">Belongs to the oxygen-dependent FAD-linked oxidoreductase family.</text>
</comment>
<dbReference type="FunCoup" id="D3B5Q0">
    <property type="interactions" value="2"/>
</dbReference>
<evidence type="ECO:0000256" key="1">
    <source>
        <dbReference type="ARBA" id="ARBA00001974"/>
    </source>
</evidence>
<dbReference type="InterPro" id="IPR012951">
    <property type="entry name" value="BBE"/>
</dbReference>
<dbReference type="PROSITE" id="PS00862">
    <property type="entry name" value="OX2_COVAL_FAD"/>
    <property type="match status" value="1"/>
</dbReference>
<dbReference type="Gene3D" id="3.30.465.10">
    <property type="match status" value="1"/>
</dbReference>
<dbReference type="InterPro" id="IPR016167">
    <property type="entry name" value="FAD-bd_PCMH_sub1"/>
</dbReference>
<dbReference type="SUPFAM" id="SSF56176">
    <property type="entry name" value="FAD-binding/transporter-associated domain-like"/>
    <property type="match status" value="1"/>
</dbReference>
<protein>
    <recommendedName>
        <fullName evidence="7">FAD-binding PCMH-type domain-containing protein</fullName>
    </recommendedName>
</protein>
<feature type="chain" id="PRO_5003041370" description="FAD-binding PCMH-type domain-containing protein" evidence="6">
    <location>
        <begin position="19"/>
        <end position="481"/>
    </location>
</feature>
<evidence type="ECO:0000256" key="6">
    <source>
        <dbReference type="SAM" id="SignalP"/>
    </source>
</evidence>
<dbReference type="InterPro" id="IPR016166">
    <property type="entry name" value="FAD-bd_PCMH"/>
</dbReference>